<evidence type="ECO:0000259" key="1">
    <source>
        <dbReference type="Pfam" id="PF07110"/>
    </source>
</evidence>
<comment type="caution">
    <text evidence="2">The sequence shown here is derived from an EMBL/GenBank/DDBJ whole genome shotgun (WGS) entry which is preliminary data.</text>
</comment>
<dbReference type="EMBL" id="CAJVAP010000010">
    <property type="protein sequence ID" value="CAG7608099.1"/>
    <property type="molecule type" value="Genomic_DNA"/>
</dbReference>
<sequence>MHDVFVTYHSIPDRDAFIAHYESTHVPLVHALPELAEFAWGFVSDPAEGDPLVVARLSYASREAADRSFASEAGAASVADVANFATEGVSILHVTRRAAE</sequence>
<dbReference type="Pfam" id="PF07110">
    <property type="entry name" value="EthD"/>
    <property type="match status" value="1"/>
</dbReference>
<keyword evidence="3" id="KW-1185">Reference proteome</keyword>
<evidence type="ECO:0000313" key="2">
    <source>
        <dbReference type="EMBL" id="CAG7608099.1"/>
    </source>
</evidence>
<dbReference type="AlphaFoldDB" id="A0A916NMS3"/>
<feature type="domain" description="EthD" evidence="1">
    <location>
        <begin position="13"/>
        <end position="86"/>
    </location>
</feature>
<gene>
    <name evidence="2" type="ORF">LEUCIP111803_01082</name>
</gene>
<dbReference type="InterPro" id="IPR009799">
    <property type="entry name" value="EthD_dom"/>
</dbReference>
<protein>
    <recommendedName>
        <fullName evidence="1">EthD domain-containing protein</fullName>
    </recommendedName>
</protein>
<accession>A0A916NMS3</accession>
<organism evidence="2 3">
    <name type="scientific">Leucobacter soli</name>
    <dbReference type="NCBI Taxonomy" id="2812850"/>
    <lineage>
        <taxon>Bacteria</taxon>
        <taxon>Bacillati</taxon>
        <taxon>Actinomycetota</taxon>
        <taxon>Actinomycetes</taxon>
        <taxon>Micrococcales</taxon>
        <taxon>Microbacteriaceae</taxon>
        <taxon>Leucobacter</taxon>
    </lineage>
</organism>
<reference evidence="2" key="1">
    <citation type="submission" date="2021-06" db="EMBL/GenBank/DDBJ databases">
        <authorList>
            <person name="Criscuolo A."/>
        </authorList>
    </citation>
    <scope>NUCLEOTIDE SEQUENCE</scope>
    <source>
        <strain evidence="2">CIP111803</strain>
    </source>
</reference>
<dbReference type="RefSeq" id="WP_218114707.1">
    <property type="nucleotide sequence ID" value="NZ_CAJVAP010000010.1"/>
</dbReference>
<name>A0A916NMS3_9MICO</name>
<dbReference type="NCBIfam" id="TIGR02118">
    <property type="entry name" value="EthD family reductase"/>
    <property type="match status" value="1"/>
</dbReference>
<evidence type="ECO:0000313" key="3">
    <source>
        <dbReference type="Proteomes" id="UP000693892"/>
    </source>
</evidence>
<proteinExistence type="predicted"/>
<dbReference type="Proteomes" id="UP000693892">
    <property type="component" value="Unassembled WGS sequence"/>
</dbReference>
<dbReference type="GO" id="GO:0016491">
    <property type="term" value="F:oxidoreductase activity"/>
    <property type="evidence" value="ECO:0007669"/>
    <property type="project" value="InterPro"/>
</dbReference>